<sequence>MGFFSNLFNKKEQKATVKKRDLLSIEVGDIIEYDLADYEVVGKIAYQEGNYKWYSYQLLGESKNIWLAAEMDDKLELGIYETISIPLADDFPKEIVFNNTTYFLDESGHAQIKGGEGRSSSLTGQQIHYAEYCDKEEQSFISIEEWNSDVEVSIGYPIESFEIKIIAGS</sequence>
<proteinExistence type="predicted"/>
<name>W4VIJ7_9BACI</name>
<comment type="caution">
    <text evidence="2">The sequence shown here is derived from an EMBL/GenBank/DDBJ whole genome shotgun (WGS) entry which is preliminary data.</text>
</comment>
<protein>
    <recommendedName>
        <fullName evidence="1">DUF4178 domain-containing protein</fullName>
    </recommendedName>
</protein>
<dbReference type="eggNOG" id="ENOG502ZQSW">
    <property type="taxonomic scope" value="Bacteria"/>
</dbReference>
<organism evidence="2 3">
    <name type="scientific">Gracilibacillus boraciitolerans JCM 21714</name>
    <dbReference type="NCBI Taxonomy" id="1298598"/>
    <lineage>
        <taxon>Bacteria</taxon>
        <taxon>Bacillati</taxon>
        <taxon>Bacillota</taxon>
        <taxon>Bacilli</taxon>
        <taxon>Bacillales</taxon>
        <taxon>Bacillaceae</taxon>
        <taxon>Gracilibacillus</taxon>
    </lineage>
</organism>
<dbReference type="Pfam" id="PF13785">
    <property type="entry name" value="DUF4178"/>
    <property type="match status" value="1"/>
</dbReference>
<feature type="domain" description="DUF4178" evidence="1">
    <location>
        <begin position="27"/>
        <end position="159"/>
    </location>
</feature>
<reference evidence="2 3" key="1">
    <citation type="journal article" date="2014" name="Genome Announc.">
        <title>Draft Genome Sequence of the Boron-Tolerant and Moderately Halotolerant Bacterium Gracilibacillus boraciitolerans JCM 21714T.</title>
        <authorList>
            <person name="Ahmed I."/>
            <person name="Oshima K."/>
            <person name="Suda W."/>
            <person name="Kitamura K."/>
            <person name="Iida T."/>
            <person name="Ohmori Y."/>
            <person name="Fujiwara T."/>
            <person name="Hattori M."/>
            <person name="Ohkuma M."/>
        </authorList>
    </citation>
    <scope>NUCLEOTIDE SEQUENCE [LARGE SCALE GENOMIC DNA]</scope>
    <source>
        <strain evidence="2 3">JCM 21714</strain>
    </source>
</reference>
<keyword evidence="3" id="KW-1185">Reference proteome</keyword>
<dbReference type="Proteomes" id="UP000019102">
    <property type="component" value="Unassembled WGS sequence"/>
</dbReference>
<dbReference type="RefSeq" id="WP_035723010.1">
    <property type="nucleotide sequence ID" value="NZ_BAVS01000008.1"/>
</dbReference>
<dbReference type="AlphaFoldDB" id="W4VIJ7"/>
<evidence type="ECO:0000259" key="1">
    <source>
        <dbReference type="Pfam" id="PF13785"/>
    </source>
</evidence>
<gene>
    <name evidence="2" type="ORF">JCM21714_1995</name>
</gene>
<dbReference type="InterPro" id="IPR025235">
    <property type="entry name" value="DUF4178"/>
</dbReference>
<dbReference type="EMBL" id="BAVS01000008">
    <property type="protein sequence ID" value="GAE92966.1"/>
    <property type="molecule type" value="Genomic_DNA"/>
</dbReference>
<evidence type="ECO:0000313" key="3">
    <source>
        <dbReference type="Proteomes" id="UP000019102"/>
    </source>
</evidence>
<evidence type="ECO:0000313" key="2">
    <source>
        <dbReference type="EMBL" id="GAE92966.1"/>
    </source>
</evidence>
<accession>W4VIJ7</accession>
<dbReference type="STRING" id="1298598.JCM21714_1995"/>
<dbReference type="OrthoDB" id="3775810at2"/>